<dbReference type="PANTHER" id="PTHR12300:SF33">
    <property type="entry name" value="RECEPTOR EXPRESSION-ENHANCING PROTEIN 1"/>
    <property type="match status" value="1"/>
</dbReference>
<comment type="similarity">
    <text evidence="1 2">Belongs to the DP1 family.</text>
</comment>
<evidence type="ECO:0000313" key="5">
    <source>
        <dbReference type="RefSeq" id="XP_031435715.1"/>
    </source>
</evidence>
<dbReference type="InterPro" id="IPR004345">
    <property type="entry name" value="TB2_DP1_HVA22"/>
</dbReference>
<dbReference type="OrthoDB" id="434647at2759"/>
<dbReference type="GO" id="GO:0036269">
    <property type="term" value="P:swimming behavior"/>
    <property type="evidence" value="ECO:0007669"/>
    <property type="project" value="Ensembl"/>
</dbReference>
<dbReference type="RefSeq" id="XP_031435715.1">
    <property type="nucleotide sequence ID" value="XM_031579855.1"/>
</dbReference>
<gene>
    <name evidence="5" type="primary">reep1</name>
</gene>
<dbReference type="GO" id="GO:0050881">
    <property type="term" value="P:musculoskeletal movement"/>
    <property type="evidence" value="ECO:0007669"/>
    <property type="project" value="Ensembl"/>
</dbReference>
<name>A0A6P8GLK7_CLUHA</name>
<dbReference type="GO" id="GO:0005789">
    <property type="term" value="C:endoplasmic reticulum membrane"/>
    <property type="evidence" value="ECO:0007669"/>
    <property type="project" value="TreeGrafter"/>
</dbReference>
<evidence type="ECO:0000256" key="1">
    <source>
        <dbReference type="ARBA" id="ARBA00008573"/>
    </source>
</evidence>
<dbReference type="GO" id="GO:0005881">
    <property type="term" value="C:cytoplasmic microtubule"/>
    <property type="evidence" value="ECO:0007669"/>
    <property type="project" value="TreeGrafter"/>
</dbReference>
<dbReference type="GO" id="GO:1905812">
    <property type="term" value="P:regulation of motor neuron axon guidance"/>
    <property type="evidence" value="ECO:0007669"/>
    <property type="project" value="Ensembl"/>
</dbReference>
<dbReference type="GO" id="GO:0034599">
    <property type="term" value="P:cellular response to oxidative stress"/>
    <property type="evidence" value="ECO:0007669"/>
    <property type="project" value="Ensembl"/>
</dbReference>
<sequence length="299" mass="33352">MVSWIISRLVVLVFGTLYPAYSSYKAVKSKDVREYVKWMMYWIIFALFTTAEVLTDIFLYWVPFYYELKIAFVVWLLSPYTKGSSVLYRKFVHPTLSSKEKDIDEYLNQAKDKSYDTLVHYGRKGLNVAATAAVMAASKGQGVLSDRLRSFSMQDLASLQAEGGVQPPGPAQPGPGQSRTRATMRSKSESGYTKGLGQEFDEPDFELLSLEQNDPAEPPYPQSPSPPPPSPPARPRPDPPTPTQPLPPELAEEATSDPHAPSDPTYRQVKRRAPEPPPRPLRPITRSRSKSSLSGGEVM</sequence>
<feature type="compositionally biased region" description="Polar residues" evidence="3">
    <location>
        <begin position="178"/>
        <end position="191"/>
    </location>
</feature>
<evidence type="ECO:0000256" key="3">
    <source>
        <dbReference type="SAM" id="MobiDB-lite"/>
    </source>
</evidence>
<dbReference type="Proteomes" id="UP000515152">
    <property type="component" value="Chromosome 14"/>
</dbReference>
<protein>
    <recommendedName>
        <fullName evidence="2">Receptor expression-enhancing protein</fullName>
    </recommendedName>
</protein>
<dbReference type="KEGG" id="char:105902126"/>
<reference evidence="5" key="1">
    <citation type="submission" date="2025-08" db="UniProtKB">
        <authorList>
            <consortium name="RefSeq"/>
        </authorList>
    </citation>
    <scope>IDENTIFICATION</scope>
</reference>
<dbReference type="GeneID" id="105902126"/>
<keyword evidence="2" id="KW-0472">Membrane</keyword>
<dbReference type="GO" id="GO:0045333">
    <property type="term" value="P:cellular respiration"/>
    <property type="evidence" value="ECO:0007669"/>
    <property type="project" value="Ensembl"/>
</dbReference>
<organism evidence="4 5">
    <name type="scientific">Clupea harengus</name>
    <name type="common">Atlantic herring</name>
    <dbReference type="NCBI Taxonomy" id="7950"/>
    <lineage>
        <taxon>Eukaryota</taxon>
        <taxon>Metazoa</taxon>
        <taxon>Chordata</taxon>
        <taxon>Craniata</taxon>
        <taxon>Vertebrata</taxon>
        <taxon>Euteleostomi</taxon>
        <taxon>Actinopterygii</taxon>
        <taxon>Neopterygii</taxon>
        <taxon>Teleostei</taxon>
        <taxon>Clupei</taxon>
        <taxon>Clupeiformes</taxon>
        <taxon>Clupeoidei</taxon>
        <taxon>Clupeidae</taxon>
        <taxon>Clupea</taxon>
    </lineage>
</organism>
<keyword evidence="2" id="KW-1133">Transmembrane helix</keyword>
<dbReference type="CTD" id="65055"/>
<feature type="transmembrane region" description="Helical" evidence="2">
    <location>
        <begin position="38"/>
        <end position="62"/>
    </location>
</feature>
<dbReference type="GO" id="GO:0008017">
    <property type="term" value="F:microtubule binding"/>
    <property type="evidence" value="ECO:0007669"/>
    <property type="project" value="TreeGrafter"/>
</dbReference>
<keyword evidence="2" id="KW-0812">Transmembrane</keyword>
<feature type="compositionally biased region" description="Polar residues" evidence="3">
    <location>
        <begin position="290"/>
        <end position="299"/>
    </location>
</feature>
<comment type="caution">
    <text evidence="2">Lacks conserved residue(s) required for the propagation of feature annotation.</text>
</comment>
<keyword evidence="5" id="KW-0675">Receptor</keyword>
<dbReference type="Pfam" id="PF03134">
    <property type="entry name" value="TB2_DP1_HVA22"/>
    <property type="match status" value="1"/>
</dbReference>
<dbReference type="AlphaFoldDB" id="A0A6P8GLK7"/>
<proteinExistence type="inferred from homology"/>
<keyword evidence="4" id="KW-1185">Reference proteome</keyword>
<feature type="region of interest" description="Disordered" evidence="3">
    <location>
        <begin position="161"/>
        <end position="299"/>
    </location>
</feature>
<evidence type="ECO:0000313" key="4">
    <source>
        <dbReference type="Proteomes" id="UP000515152"/>
    </source>
</evidence>
<accession>A0A6P8GLK7</accession>
<feature type="compositionally biased region" description="Pro residues" evidence="3">
    <location>
        <begin position="216"/>
        <end position="248"/>
    </location>
</feature>
<dbReference type="GO" id="GO:0071782">
    <property type="term" value="C:endoplasmic reticulum tubular network"/>
    <property type="evidence" value="ECO:0007669"/>
    <property type="project" value="TreeGrafter"/>
</dbReference>
<comment type="subcellular location">
    <subcellularLocation>
        <location evidence="2">Membrane</location>
        <topology evidence="2">Multi-pass membrane protein</topology>
    </subcellularLocation>
</comment>
<dbReference type="GO" id="GO:0071786">
    <property type="term" value="P:endoplasmic reticulum tubular network organization"/>
    <property type="evidence" value="ECO:0007669"/>
    <property type="project" value="TreeGrafter"/>
</dbReference>
<dbReference type="PANTHER" id="PTHR12300">
    <property type="entry name" value="HVA22-LIKE PROTEINS"/>
    <property type="match status" value="1"/>
</dbReference>
<evidence type="ECO:0000256" key="2">
    <source>
        <dbReference type="RuleBase" id="RU362006"/>
    </source>
</evidence>
<dbReference type="GO" id="GO:0001966">
    <property type="term" value="P:thigmotaxis"/>
    <property type="evidence" value="ECO:0007669"/>
    <property type="project" value="Ensembl"/>
</dbReference>